<dbReference type="InterPro" id="IPR037079">
    <property type="entry name" value="AF2212/PG0164-like_sf"/>
</dbReference>
<proteinExistence type="predicted"/>
<accession>A0A917BRY1</accession>
<dbReference type="Pfam" id="PF08922">
    <property type="entry name" value="DUF1905"/>
    <property type="match status" value="1"/>
</dbReference>
<dbReference type="SUPFAM" id="SSF141694">
    <property type="entry name" value="AF2212/PG0164-like"/>
    <property type="match status" value="1"/>
</dbReference>
<comment type="caution">
    <text evidence="1">The sequence shown here is derived from an EMBL/GenBank/DDBJ whole genome shotgun (WGS) entry which is preliminary data.</text>
</comment>
<dbReference type="AlphaFoldDB" id="A0A917BRY1"/>
<evidence type="ECO:0000313" key="2">
    <source>
        <dbReference type="Proteomes" id="UP000649179"/>
    </source>
</evidence>
<protein>
    <recommendedName>
        <fullName evidence="3">DUF1905 domain-containing protein</fullName>
    </recommendedName>
</protein>
<dbReference type="Proteomes" id="UP000649179">
    <property type="component" value="Unassembled WGS sequence"/>
</dbReference>
<keyword evidence="2" id="KW-1185">Reference proteome</keyword>
<gene>
    <name evidence="1" type="ORF">GCM10011519_30090</name>
</gene>
<dbReference type="EMBL" id="BMKQ01000001">
    <property type="protein sequence ID" value="GGF54169.1"/>
    <property type="molecule type" value="Genomic_DNA"/>
</dbReference>
<sequence>MTPTSGTLDLTFEVTVEKSDARGGWTYAVWPDSVELFGTRGPVKVEGTVDGEPFATSFMALGDGRHKLPLAGVLLSRIGKGVGDTVSVHLTRRV</sequence>
<reference evidence="1" key="2">
    <citation type="submission" date="2020-09" db="EMBL/GenBank/DDBJ databases">
        <authorList>
            <person name="Sun Q."/>
            <person name="Zhou Y."/>
        </authorList>
    </citation>
    <scope>NUCLEOTIDE SEQUENCE</scope>
    <source>
        <strain evidence="1">CGMCC 1.16067</strain>
    </source>
</reference>
<evidence type="ECO:0000313" key="1">
    <source>
        <dbReference type="EMBL" id="GGF54169.1"/>
    </source>
</evidence>
<dbReference type="Gene3D" id="2.40.30.100">
    <property type="entry name" value="AF2212/PG0164-like"/>
    <property type="match status" value="1"/>
</dbReference>
<evidence type="ECO:0008006" key="3">
    <source>
        <dbReference type="Google" id="ProtNLM"/>
    </source>
</evidence>
<organism evidence="1 2">
    <name type="scientific">Marmoricola endophyticus</name>
    <dbReference type="NCBI Taxonomy" id="2040280"/>
    <lineage>
        <taxon>Bacteria</taxon>
        <taxon>Bacillati</taxon>
        <taxon>Actinomycetota</taxon>
        <taxon>Actinomycetes</taxon>
        <taxon>Propionibacteriales</taxon>
        <taxon>Nocardioidaceae</taxon>
        <taxon>Marmoricola</taxon>
    </lineage>
</organism>
<name>A0A917BRY1_9ACTN</name>
<reference evidence="1" key="1">
    <citation type="journal article" date="2014" name="Int. J. Syst. Evol. Microbiol.">
        <title>Complete genome sequence of Corynebacterium casei LMG S-19264T (=DSM 44701T), isolated from a smear-ripened cheese.</title>
        <authorList>
            <consortium name="US DOE Joint Genome Institute (JGI-PGF)"/>
            <person name="Walter F."/>
            <person name="Albersmeier A."/>
            <person name="Kalinowski J."/>
            <person name="Ruckert C."/>
        </authorList>
    </citation>
    <scope>NUCLEOTIDE SEQUENCE</scope>
    <source>
        <strain evidence="1">CGMCC 1.16067</strain>
    </source>
</reference>
<dbReference type="InterPro" id="IPR015018">
    <property type="entry name" value="DUF1905"/>
</dbReference>
<dbReference type="RefSeq" id="WP_188780507.1">
    <property type="nucleotide sequence ID" value="NZ_BMKQ01000001.1"/>
</dbReference>